<proteinExistence type="predicted"/>
<dbReference type="InterPro" id="IPR019554">
    <property type="entry name" value="Soluble_ligand-bd"/>
</dbReference>
<organism evidence="4 5">
    <name type="scientific">Kolteria novifilia</name>
    <dbReference type="NCBI Taxonomy" id="2527975"/>
    <lineage>
        <taxon>Bacteria</taxon>
        <taxon>Pseudomonadati</taxon>
        <taxon>Planctomycetota</taxon>
        <taxon>Planctomycetia</taxon>
        <taxon>Kolteriales</taxon>
        <taxon>Kolteriaceae</taxon>
        <taxon>Kolteria</taxon>
    </lineage>
</organism>
<keyword evidence="1" id="KW-0732">Signal</keyword>
<feature type="domain" description="Polysaccharide export protein N-terminal" evidence="2">
    <location>
        <begin position="72"/>
        <end position="139"/>
    </location>
</feature>
<dbReference type="AlphaFoldDB" id="A0A518AZA1"/>
<name>A0A518AZA1_9BACT</name>
<dbReference type="InterPro" id="IPR049712">
    <property type="entry name" value="Poly_export"/>
</dbReference>
<protein>
    <submittedName>
        <fullName evidence="4">Polysaccharide biosynthesis/export protein</fullName>
    </submittedName>
</protein>
<keyword evidence="5" id="KW-1185">Reference proteome</keyword>
<gene>
    <name evidence="4" type="ORF">Pan216_08730</name>
</gene>
<sequence>MRALPSSFVQQLCLLLSIGLMVGSGLGCSLTPGGGLVAFPHREKLSECAEFVRQQNPHELAVPRELEKTVIPAYIVEPGDVLLVQAADFDSPARLPTDQPVLADGTIDLGRYGRLMVAGQTAEEIEETVTHIVNKKTKDAGAITVRIIERQSKVFYVLGEVNAPGAYTFIGRETVLDGILTAGGLTDRASRDDIIVSRPTAPPDCRVVLPVCYTNIVQLGDTTTNYQLMPGDRIYVTDRNVWKDAFKKNKKKLCERFCCGPQCRCPEVPGQAGCVPMYHPPVPCPPTPTFVPPSNDTAP</sequence>
<dbReference type="EMBL" id="CP036279">
    <property type="protein sequence ID" value="QDU60036.1"/>
    <property type="molecule type" value="Genomic_DNA"/>
</dbReference>
<evidence type="ECO:0000259" key="2">
    <source>
        <dbReference type="Pfam" id="PF02563"/>
    </source>
</evidence>
<dbReference type="KEGG" id="knv:Pan216_08730"/>
<dbReference type="Gene3D" id="3.30.1950.10">
    <property type="entry name" value="wza like domain"/>
    <property type="match status" value="1"/>
</dbReference>
<reference evidence="4 5" key="1">
    <citation type="submission" date="2019-02" db="EMBL/GenBank/DDBJ databases">
        <title>Deep-cultivation of Planctomycetes and their phenomic and genomic characterization uncovers novel biology.</title>
        <authorList>
            <person name="Wiegand S."/>
            <person name="Jogler M."/>
            <person name="Boedeker C."/>
            <person name="Pinto D."/>
            <person name="Vollmers J."/>
            <person name="Rivas-Marin E."/>
            <person name="Kohn T."/>
            <person name="Peeters S.H."/>
            <person name="Heuer A."/>
            <person name="Rast P."/>
            <person name="Oberbeckmann S."/>
            <person name="Bunk B."/>
            <person name="Jeske O."/>
            <person name="Meyerdierks A."/>
            <person name="Storesund J.E."/>
            <person name="Kallscheuer N."/>
            <person name="Luecker S."/>
            <person name="Lage O.M."/>
            <person name="Pohl T."/>
            <person name="Merkel B.J."/>
            <person name="Hornburger P."/>
            <person name="Mueller R.-W."/>
            <person name="Bruemmer F."/>
            <person name="Labrenz M."/>
            <person name="Spormann A.M."/>
            <person name="Op den Camp H."/>
            <person name="Overmann J."/>
            <person name="Amann R."/>
            <person name="Jetten M.S.M."/>
            <person name="Mascher T."/>
            <person name="Medema M.H."/>
            <person name="Devos D.P."/>
            <person name="Kaster A.-K."/>
            <person name="Ovreas L."/>
            <person name="Rohde M."/>
            <person name="Galperin M.Y."/>
            <person name="Jogler C."/>
        </authorList>
    </citation>
    <scope>NUCLEOTIDE SEQUENCE [LARGE SCALE GENOMIC DNA]</scope>
    <source>
        <strain evidence="4 5">Pan216</strain>
    </source>
</reference>
<dbReference type="Pfam" id="PF02563">
    <property type="entry name" value="Poly_export"/>
    <property type="match status" value="1"/>
</dbReference>
<dbReference type="Proteomes" id="UP000317093">
    <property type="component" value="Chromosome"/>
</dbReference>
<dbReference type="PANTHER" id="PTHR33619:SF3">
    <property type="entry name" value="POLYSACCHARIDE EXPORT PROTEIN GFCE-RELATED"/>
    <property type="match status" value="1"/>
</dbReference>
<feature type="domain" description="Soluble ligand binding" evidence="3">
    <location>
        <begin position="154"/>
        <end position="199"/>
    </location>
</feature>
<dbReference type="RefSeq" id="WP_145255247.1">
    <property type="nucleotide sequence ID" value="NZ_CP036279.1"/>
</dbReference>
<evidence type="ECO:0000256" key="1">
    <source>
        <dbReference type="ARBA" id="ARBA00022729"/>
    </source>
</evidence>
<evidence type="ECO:0000259" key="3">
    <source>
        <dbReference type="Pfam" id="PF10531"/>
    </source>
</evidence>
<dbReference type="InterPro" id="IPR003715">
    <property type="entry name" value="Poly_export_N"/>
</dbReference>
<accession>A0A518AZA1</accession>
<dbReference type="GO" id="GO:0015159">
    <property type="term" value="F:polysaccharide transmembrane transporter activity"/>
    <property type="evidence" value="ECO:0007669"/>
    <property type="project" value="InterPro"/>
</dbReference>
<dbReference type="Pfam" id="PF10531">
    <property type="entry name" value="SLBB"/>
    <property type="match status" value="1"/>
</dbReference>
<evidence type="ECO:0000313" key="5">
    <source>
        <dbReference type="Proteomes" id="UP000317093"/>
    </source>
</evidence>
<dbReference type="PROSITE" id="PS51257">
    <property type="entry name" value="PROKAR_LIPOPROTEIN"/>
    <property type="match status" value="1"/>
</dbReference>
<dbReference type="OrthoDB" id="279464at2"/>
<evidence type="ECO:0000313" key="4">
    <source>
        <dbReference type="EMBL" id="QDU60036.1"/>
    </source>
</evidence>
<dbReference type="Gene3D" id="3.10.560.10">
    <property type="entry name" value="Outer membrane lipoprotein wza domain like"/>
    <property type="match status" value="1"/>
</dbReference>
<dbReference type="PANTHER" id="PTHR33619">
    <property type="entry name" value="POLYSACCHARIDE EXPORT PROTEIN GFCE-RELATED"/>
    <property type="match status" value="1"/>
</dbReference>